<comment type="caution">
    <text evidence="2">The sequence shown here is derived from an EMBL/GenBank/DDBJ whole genome shotgun (WGS) entry which is preliminary data.</text>
</comment>
<evidence type="ECO:0000313" key="2">
    <source>
        <dbReference type="EMBL" id="MBO1318482.1"/>
    </source>
</evidence>
<dbReference type="InterPro" id="IPR023159">
    <property type="entry name" value="SO1590-like_sf"/>
</dbReference>
<proteinExistence type="predicted"/>
<protein>
    <submittedName>
        <fullName evidence="2">DUF3224 domain-containing protein</fullName>
    </submittedName>
</protein>
<keyword evidence="3" id="KW-1185">Reference proteome</keyword>
<organism evidence="2 3">
    <name type="scientific">Acanthopleuribacter pedis</name>
    <dbReference type="NCBI Taxonomy" id="442870"/>
    <lineage>
        <taxon>Bacteria</taxon>
        <taxon>Pseudomonadati</taxon>
        <taxon>Acidobacteriota</taxon>
        <taxon>Holophagae</taxon>
        <taxon>Acanthopleuribacterales</taxon>
        <taxon>Acanthopleuribacteraceae</taxon>
        <taxon>Acanthopleuribacter</taxon>
    </lineage>
</organism>
<feature type="region of interest" description="Disordered" evidence="1">
    <location>
        <begin position="1"/>
        <end position="22"/>
    </location>
</feature>
<dbReference type="EMBL" id="JAFREP010000006">
    <property type="protein sequence ID" value="MBO1318482.1"/>
    <property type="molecule type" value="Genomic_DNA"/>
</dbReference>
<gene>
    <name evidence="2" type="ORF">J3U88_08440</name>
</gene>
<evidence type="ECO:0000256" key="1">
    <source>
        <dbReference type="SAM" id="MobiDB-lite"/>
    </source>
</evidence>
<dbReference type="Pfam" id="PF11528">
    <property type="entry name" value="DUF3224"/>
    <property type="match status" value="1"/>
</dbReference>
<sequence>MSHQISGEFTVKLSPQPLKGSEGETTLGLMTIDKQFSGDMVGSSWGHMLSARGKQGGAGYVAQERLEVRLAGREGGFVLQHSGFMSPEGQSLDISVVPGSGTEELLGISGTMTLRIDNGRHFYTFEYSLPNEAEA</sequence>
<dbReference type="Gene3D" id="2.40.350.10">
    <property type="entry name" value="SO1590-like"/>
    <property type="match status" value="1"/>
</dbReference>
<accession>A0A8J7U2D4</accession>
<dbReference type="Proteomes" id="UP000664417">
    <property type="component" value="Unassembled WGS sequence"/>
</dbReference>
<dbReference type="InterPro" id="IPR021607">
    <property type="entry name" value="DUF3224"/>
</dbReference>
<evidence type="ECO:0000313" key="3">
    <source>
        <dbReference type="Proteomes" id="UP000664417"/>
    </source>
</evidence>
<name>A0A8J7U2D4_9BACT</name>
<reference evidence="2" key="1">
    <citation type="submission" date="2021-03" db="EMBL/GenBank/DDBJ databases">
        <authorList>
            <person name="Wang G."/>
        </authorList>
    </citation>
    <scope>NUCLEOTIDE SEQUENCE</scope>
    <source>
        <strain evidence="2">KCTC 12899</strain>
    </source>
</reference>
<dbReference type="SUPFAM" id="SSF159238">
    <property type="entry name" value="SO1590-like"/>
    <property type="match status" value="1"/>
</dbReference>
<dbReference type="AlphaFoldDB" id="A0A8J7U2D4"/>
<dbReference type="RefSeq" id="WP_207858276.1">
    <property type="nucleotide sequence ID" value="NZ_JAFREP010000006.1"/>
</dbReference>